<dbReference type="InterPro" id="IPR029787">
    <property type="entry name" value="Nucleotide_cyclase"/>
</dbReference>
<dbReference type="PANTHER" id="PTHR45138:SF9">
    <property type="entry name" value="DIGUANYLATE CYCLASE DGCM-RELATED"/>
    <property type="match status" value="1"/>
</dbReference>
<dbReference type="Pfam" id="PF00990">
    <property type="entry name" value="GGDEF"/>
    <property type="match status" value="1"/>
</dbReference>
<accession>A0ABZ0J0I4</accession>
<dbReference type="PANTHER" id="PTHR45138">
    <property type="entry name" value="REGULATORY COMPONENTS OF SENSORY TRANSDUCTION SYSTEM"/>
    <property type="match status" value="1"/>
</dbReference>
<evidence type="ECO:0000256" key="3">
    <source>
        <dbReference type="SAM" id="Phobius"/>
    </source>
</evidence>
<keyword evidence="6" id="KW-1185">Reference proteome</keyword>
<feature type="transmembrane region" description="Helical" evidence="3">
    <location>
        <begin position="112"/>
        <end position="135"/>
    </location>
</feature>
<comment type="catalytic activity">
    <reaction evidence="2">
        <text>2 GTP = 3',3'-c-di-GMP + 2 diphosphate</text>
        <dbReference type="Rhea" id="RHEA:24898"/>
        <dbReference type="ChEBI" id="CHEBI:33019"/>
        <dbReference type="ChEBI" id="CHEBI:37565"/>
        <dbReference type="ChEBI" id="CHEBI:58805"/>
        <dbReference type="EC" id="2.7.7.65"/>
    </reaction>
</comment>
<dbReference type="Gene3D" id="3.30.70.270">
    <property type="match status" value="1"/>
</dbReference>
<evidence type="ECO:0000256" key="2">
    <source>
        <dbReference type="ARBA" id="ARBA00034247"/>
    </source>
</evidence>
<reference evidence="5 6" key="1">
    <citation type="submission" date="2023-03" db="EMBL/GenBank/DDBJ databases">
        <title>Diaphorobacter basophil sp. nov., isolated from a sewage-treatment plant.</title>
        <authorList>
            <person name="Yang K."/>
        </authorList>
    </citation>
    <scope>NUCLEOTIDE SEQUENCE [LARGE SCALE GENOMIC DNA]</scope>
    <source>
        <strain evidence="5 6">Y-1</strain>
    </source>
</reference>
<dbReference type="InterPro" id="IPR050469">
    <property type="entry name" value="Diguanylate_Cyclase"/>
</dbReference>
<protein>
    <recommendedName>
        <fullName evidence="1">diguanylate cyclase</fullName>
        <ecNumber evidence="1">2.7.7.65</ecNumber>
    </recommendedName>
</protein>
<sequence>MLQIRPPLQASTTKYAQQLRRGFRWLRFDAPLEAEYRAYSHSDEYVRVLWFSALCLLLWGGYGLFDLWRIDAARLGAGQQPLLTALRVTRVAVTVAIALVLVGALWRAPMRWLHGALMGLGVALSCGAAFAVYAYKVFGVPHETAVLVMIMLGLFSPFAINLWAQLAMAALYLACVGALAWVAPQPEVQAQMLRLGVELALAALVFSFAAYWREHQRREQFLYRGDAHWLAMRDALTGLYNRRMFNHHLEQVMAQARREGQPLALLIVDVDHFKAYNDLHGHPQGDAVLQQVAQVGLACIGRPLDIAARVGGEEFAVLLYGSSAEHARALGQSLVAGVRQRALAHGASPVADVVTVSVGGAMVQPEDRPQTLFARADRVLYQAKNNGRDRCHWEAALQA</sequence>
<keyword evidence="3" id="KW-0812">Transmembrane</keyword>
<dbReference type="CDD" id="cd01949">
    <property type="entry name" value="GGDEF"/>
    <property type="match status" value="1"/>
</dbReference>
<evidence type="ECO:0000313" key="6">
    <source>
        <dbReference type="Proteomes" id="UP001303211"/>
    </source>
</evidence>
<proteinExistence type="predicted"/>
<name>A0ABZ0J0I4_9BURK</name>
<feature type="transmembrane region" description="Helical" evidence="3">
    <location>
        <begin position="48"/>
        <end position="68"/>
    </location>
</feature>
<organism evidence="5 6">
    <name type="scientific">Diaphorobacter limosus</name>
    <dbReference type="NCBI Taxonomy" id="3036128"/>
    <lineage>
        <taxon>Bacteria</taxon>
        <taxon>Pseudomonadati</taxon>
        <taxon>Pseudomonadota</taxon>
        <taxon>Betaproteobacteria</taxon>
        <taxon>Burkholderiales</taxon>
        <taxon>Comamonadaceae</taxon>
        <taxon>Diaphorobacter</taxon>
    </lineage>
</organism>
<dbReference type="EMBL" id="CP136921">
    <property type="protein sequence ID" value="WOO31754.1"/>
    <property type="molecule type" value="Genomic_DNA"/>
</dbReference>
<feature type="transmembrane region" description="Helical" evidence="3">
    <location>
        <begin position="144"/>
        <end position="160"/>
    </location>
</feature>
<dbReference type="SUPFAM" id="SSF55073">
    <property type="entry name" value="Nucleotide cyclase"/>
    <property type="match status" value="1"/>
</dbReference>
<dbReference type="SMART" id="SM00267">
    <property type="entry name" value="GGDEF"/>
    <property type="match status" value="1"/>
</dbReference>
<dbReference type="InterPro" id="IPR043128">
    <property type="entry name" value="Rev_trsase/Diguanyl_cyclase"/>
</dbReference>
<dbReference type="PROSITE" id="PS50887">
    <property type="entry name" value="GGDEF"/>
    <property type="match status" value="1"/>
</dbReference>
<dbReference type="Proteomes" id="UP001303211">
    <property type="component" value="Chromosome"/>
</dbReference>
<feature type="transmembrane region" description="Helical" evidence="3">
    <location>
        <begin position="166"/>
        <end position="183"/>
    </location>
</feature>
<evidence type="ECO:0000256" key="1">
    <source>
        <dbReference type="ARBA" id="ARBA00012528"/>
    </source>
</evidence>
<dbReference type="NCBIfam" id="TIGR00254">
    <property type="entry name" value="GGDEF"/>
    <property type="match status" value="1"/>
</dbReference>
<evidence type="ECO:0000259" key="4">
    <source>
        <dbReference type="PROSITE" id="PS50887"/>
    </source>
</evidence>
<feature type="transmembrane region" description="Helical" evidence="3">
    <location>
        <begin position="195"/>
        <end position="212"/>
    </location>
</feature>
<keyword evidence="5" id="KW-0808">Transferase</keyword>
<keyword evidence="3" id="KW-0472">Membrane</keyword>
<dbReference type="RefSeq" id="WP_317701228.1">
    <property type="nucleotide sequence ID" value="NZ_CP136921.1"/>
</dbReference>
<keyword evidence="5" id="KW-0548">Nucleotidyltransferase</keyword>
<evidence type="ECO:0000313" key="5">
    <source>
        <dbReference type="EMBL" id="WOO31754.1"/>
    </source>
</evidence>
<gene>
    <name evidence="5" type="ORF">P4826_15275</name>
</gene>
<keyword evidence="3" id="KW-1133">Transmembrane helix</keyword>
<dbReference type="EC" id="2.7.7.65" evidence="1"/>
<dbReference type="GO" id="GO:0052621">
    <property type="term" value="F:diguanylate cyclase activity"/>
    <property type="evidence" value="ECO:0007669"/>
    <property type="project" value="UniProtKB-EC"/>
</dbReference>
<feature type="domain" description="GGDEF" evidence="4">
    <location>
        <begin position="261"/>
        <end position="396"/>
    </location>
</feature>
<feature type="transmembrane region" description="Helical" evidence="3">
    <location>
        <begin position="88"/>
        <end position="106"/>
    </location>
</feature>
<dbReference type="InterPro" id="IPR000160">
    <property type="entry name" value="GGDEF_dom"/>
</dbReference>